<evidence type="ECO:0000256" key="7">
    <source>
        <dbReference type="PIRSR" id="PIRSR000185-2"/>
    </source>
</evidence>
<feature type="binding site" evidence="7">
    <location>
        <position position="63"/>
    </location>
    <ligand>
        <name>substrate</name>
    </ligand>
</feature>
<evidence type="ECO:0000256" key="3">
    <source>
        <dbReference type="ARBA" id="ARBA00023002"/>
    </source>
</evidence>
<dbReference type="GO" id="GO:0006538">
    <property type="term" value="P:L-glutamate catabolic process"/>
    <property type="evidence" value="ECO:0007669"/>
    <property type="project" value="TreeGrafter"/>
</dbReference>
<organism evidence="11 12">
    <name type="scientific">Seongchinamella unica</name>
    <dbReference type="NCBI Taxonomy" id="2547392"/>
    <lineage>
        <taxon>Bacteria</taxon>
        <taxon>Pseudomonadati</taxon>
        <taxon>Pseudomonadota</taxon>
        <taxon>Gammaproteobacteria</taxon>
        <taxon>Cellvibrionales</taxon>
        <taxon>Halieaceae</taxon>
        <taxon>Seongchinamella</taxon>
    </lineage>
</organism>
<dbReference type="Pfam" id="PF00208">
    <property type="entry name" value="ELFV_dehydrog"/>
    <property type="match status" value="1"/>
</dbReference>
<dbReference type="GO" id="GO:0000166">
    <property type="term" value="F:nucleotide binding"/>
    <property type="evidence" value="ECO:0007669"/>
    <property type="project" value="UniProtKB-KW"/>
</dbReference>
<dbReference type="GO" id="GO:0004352">
    <property type="term" value="F:glutamate dehydrogenase (NAD+) activity"/>
    <property type="evidence" value="ECO:0007669"/>
    <property type="project" value="TreeGrafter"/>
</dbReference>
<dbReference type="PRINTS" id="PR00082">
    <property type="entry name" value="GLFDHDRGNASE"/>
</dbReference>
<protein>
    <recommendedName>
        <fullName evidence="5">Glutamate dehydrogenase</fullName>
    </recommendedName>
</protein>
<dbReference type="SUPFAM" id="SSF53223">
    <property type="entry name" value="Aminoacid dehydrogenase-like, N-terminal domain"/>
    <property type="match status" value="1"/>
</dbReference>
<comment type="function">
    <text evidence="1">Catalyzes the reversible oxidative deamination of glutamate to alpha-ketoglutarate and ammonia.</text>
</comment>
<dbReference type="AlphaFoldDB" id="A0A4R5LNA3"/>
<keyword evidence="7" id="KW-0520">NAD</keyword>
<evidence type="ECO:0000256" key="4">
    <source>
        <dbReference type="ARBA" id="ARBA00048584"/>
    </source>
</evidence>
<dbReference type="SUPFAM" id="SSF51735">
    <property type="entry name" value="NAD(P)-binding Rossmann-fold domains"/>
    <property type="match status" value="1"/>
</dbReference>
<dbReference type="InterPro" id="IPR006095">
    <property type="entry name" value="Glu/Leu/Phe/Val/Trp_DH"/>
</dbReference>
<dbReference type="PIRSF" id="PIRSF000185">
    <property type="entry name" value="Glu_DH"/>
    <property type="match status" value="1"/>
</dbReference>
<gene>
    <name evidence="11" type="ORF">E2F43_15745</name>
</gene>
<evidence type="ECO:0000256" key="6">
    <source>
        <dbReference type="PIRSR" id="PIRSR000185-1"/>
    </source>
</evidence>
<dbReference type="InterPro" id="IPR006097">
    <property type="entry name" value="Glu/Leu/Phe/Val/Trp_DH_dimer"/>
</dbReference>
<dbReference type="PROSITE" id="PS00074">
    <property type="entry name" value="GLFV_DEHYDROGENASE"/>
    <property type="match status" value="1"/>
</dbReference>
<dbReference type="InterPro" id="IPR036291">
    <property type="entry name" value="NAD(P)-bd_dom_sf"/>
</dbReference>
<keyword evidence="3 5" id="KW-0560">Oxidoreductase</keyword>
<comment type="catalytic activity">
    <reaction evidence="4">
        <text>L-glutamate + NADP(+) + H2O = 2-oxoglutarate + NH4(+) + NADPH + H(+)</text>
        <dbReference type="Rhea" id="RHEA:11612"/>
        <dbReference type="ChEBI" id="CHEBI:15377"/>
        <dbReference type="ChEBI" id="CHEBI:15378"/>
        <dbReference type="ChEBI" id="CHEBI:16810"/>
        <dbReference type="ChEBI" id="CHEBI:28938"/>
        <dbReference type="ChEBI" id="CHEBI:29985"/>
        <dbReference type="ChEBI" id="CHEBI:57783"/>
        <dbReference type="ChEBI" id="CHEBI:58349"/>
        <dbReference type="EC" id="1.4.1.4"/>
    </reaction>
</comment>
<evidence type="ECO:0000256" key="9">
    <source>
        <dbReference type="RuleBase" id="RU004417"/>
    </source>
</evidence>
<dbReference type="Gene3D" id="3.40.50.720">
    <property type="entry name" value="NAD(P)-binding Rossmann-like Domain"/>
    <property type="match status" value="1"/>
</dbReference>
<dbReference type="InterPro" id="IPR033524">
    <property type="entry name" value="Glu/Leu/Phe/Val_DH_AS"/>
</dbReference>
<dbReference type="OrthoDB" id="9803297at2"/>
<feature type="site" description="Important for catalysis" evidence="8">
    <location>
        <position position="111"/>
    </location>
</feature>
<dbReference type="Proteomes" id="UP000295554">
    <property type="component" value="Unassembled WGS sequence"/>
</dbReference>
<dbReference type="PANTHER" id="PTHR11606:SF13">
    <property type="entry name" value="GLUTAMATE DEHYDROGENASE 1, MITOCHONDRIAL"/>
    <property type="match status" value="1"/>
</dbReference>
<dbReference type="SMART" id="SM00839">
    <property type="entry name" value="ELFV_dehydrog"/>
    <property type="match status" value="1"/>
</dbReference>
<comment type="caution">
    <text evidence="11">The sequence shown here is derived from an EMBL/GenBank/DDBJ whole genome shotgun (WGS) entry which is preliminary data.</text>
</comment>
<evidence type="ECO:0000256" key="8">
    <source>
        <dbReference type="PIRSR" id="PIRSR000185-3"/>
    </source>
</evidence>
<dbReference type="EMBL" id="SMSE01000004">
    <property type="protein sequence ID" value="TDG11822.1"/>
    <property type="molecule type" value="Genomic_DNA"/>
</dbReference>
<name>A0A4R5LNA3_9GAMM</name>
<feature type="binding site" evidence="7">
    <location>
        <position position="147"/>
    </location>
    <ligand>
        <name>NAD(+)</name>
        <dbReference type="ChEBI" id="CHEBI:57540"/>
    </ligand>
</feature>
<evidence type="ECO:0000256" key="5">
    <source>
        <dbReference type="PIRNR" id="PIRNR000185"/>
    </source>
</evidence>
<dbReference type="InterPro" id="IPR033922">
    <property type="entry name" value="NAD_bind_Glu_DH"/>
</dbReference>
<reference evidence="11 12" key="1">
    <citation type="submission" date="2019-03" db="EMBL/GenBank/DDBJ databases">
        <title>Seongchinamella monodicae gen. nov., sp. nov., a novel member of the Gammaproteobacteria isolated from a tidal mudflat of beach.</title>
        <authorList>
            <person name="Yang H.G."/>
            <person name="Kang J.W."/>
            <person name="Lee S.D."/>
        </authorList>
    </citation>
    <scope>NUCLEOTIDE SEQUENCE [LARGE SCALE GENOMIC DNA]</scope>
    <source>
        <strain evidence="11 12">GH4-78</strain>
    </source>
</reference>
<evidence type="ECO:0000256" key="2">
    <source>
        <dbReference type="ARBA" id="ARBA00006382"/>
    </source>
</evidence>
<comment type="similarity">
    <text evidence="2 5 9">Belongs to the Glu/Leu/Phe/Val dehydrogenases family.</text>
</comment>
<sequence>MADVTYDEFGPFKIIEVYEPGAGLRGTLVVDNVSRGPSIGGVRMAPDVSTGECLRLARAMTFKNAAADLPHGGGKSVLYGDPAMPRKQKEELVRAFACALAEVEQYIFGPDMGTDEECMAWVRNEIGRAVGLPRELGGIPLDEIGATAWGLLHAARVACEYRERELAGARVAIQGFGAVGRHAARFFTGEGAIVVGAADVRGSVSCAEGLDVARLLALKEEGRSVADYPDGPGIEKGDAEAIIDVPCDIWIPAARPDVINEANVVRLQADMVISGANIPMTAGAEKILHDRGVLCIPDFIANAGGVICAAMEYHGASESAAMEIIEEKITYNVQRVLEIVREKNCMPRRAAEEMAQRRVRRAMALRRWSLF</sequence>
<keyword evidence="7" id="KW-0547">Nucleotide-binding</keyword>
<evidence type="ECO:0000259" key="10">
    <source>
        <dbReference type="SMART" id="SM00839"/>
    </source>
</evidence>
<evidence type="ECO:0000313" key="11">
    <source>
        <dbReference type="EMBL" id="TDG11822.1"/>
    </source>
</evidence>
<evidence type="ECO:0000256" key="1">
    <source>
        <dbReference type="ARBA" id="ARBA00003868"/>
    </source>
</evidence>
<feature type="active site" description="Proton donor" evidence="6">
    <location>
        <position position="75"/>
    </location>
</feature>
<dbReference type="GO" id="GO:0004354">
    <property type="term" value="F:glutamate dehydrogenase (NADP+) activity"/>
    <property type="evidence" value="ECO:0007669"/>
    <property type="project" value="UniProtKB-EC"/>
</dbReference>
<dbReference type="InterPro" id="IPR006096">
    <property type="entry name" value="Glu/Leu/Phe/Val/Trp_DH_C"/>
</dbReference>
<dbReference type="CDD" id="cd01076">
    <property type="entry name" value="NAD_bind_1_Glu_DH"/>
    <property type="match status" value="1"/>
</dbReference>
<feature type="domain" description="Glutamate/phenylalanine/leucine/valine/L-tryptophan dehydrogenase C-terminal" evidence="10">
    <location>
        <begin position="138"/>
        <end position="367"/>
    </location>
</feature>
<dbReference type="PANTHER" id="PTHR11606">
    <property type="entry name" value="GLUTAMATE DEHYDROGENASE"/>
    <property type="match status" value="1"/>
</dbReference>
<dbReference type="InterPro" id="IPR014362">
    <property type="entry name" value="Glu_DH"/>
</dbReference>
<dbReference type="RefSeq" id="WP_133214435.1">
    <property type="nucleotide sequence ID" value="NZ_SMSE01000004.1"/>
</dbReference>
<evidence type="ECO:0000313" key="12">
    <source>
        <dbReference type="Proteomes" id="UP000295554"/>
    </source>
</evidence>
<keyword evidence="12" id="KW-1185">Reference proteome</keyword>
<dbReference type="Gene3D" id="3.40.50.10860">
    <property type="entry name" value="Leucine Dehydrogenase, chain A, domain 1"/>
    <property type="match status" value="1"/>
</dbReference>
<dbReference type="InterPro" id="IPR046346">
    <property type="entry name" value="Aminoacid_DH-like_N_sf"/>
</dbReference>
<dbReference type="Pfam" id="PF02812">
    <property type="entry name" value="ELFV_dehydrog_N"/>
    <property type="match status" value="1"/>
</dbReference>
<accession>A0A4R5LNA3</accession>
<proteinExistence type="inferred from homology"/>